<keyword evidence="2" id="KW-1003">Cell membrane</keyword>
<feature type="transmembrane region" description="Helical" evidence="9">
    <location>
        <begin position="538"/>
        <end position="556"/>
    </location>
</feature>
<dbReference type="InterPro" id="IPR004797">
    <property type="entry name" value="Competence_ComEC/Rec2"/>
</dbReference>
<dbReference type="Pfam" id="PF03772">
    <property type="entry name" value="Competence"/>
    <property type="match status" value="1"/>
</dbReference>
<evidence type="ECO:0000256" key="7">
    <source>
        <dbReference type="ARBA" id="ARBA00034301"/>
    </source>
</evidence>
<dbReference type="InterPro" id="IPR035681">
    <property type="entry name" value="ComA-like_MBL"/>
</dbReference>
<dbReference type="CDD" id="cd07731">
    <property type="entry name" value="ComA-like_MBL-fold"/>
    <property type="match status" value="1"/>
</dbReference>
<comment type="catalytic activity">
    <reaction evidence="8">
        <text>3',5'-cyclic UMP + H2O = UMP + H(+)</text>
        <dbReference type="Rhea" id="RHEA:70575"/>
        <dbReference type="ChEBI" id="CHEBI:15377"/>
        <dbReference type="ChEBI" id="CHEBI:15378"/>
        <dbReference type="ChEBI" id="CHEBI:57865"/>
        <dbReference type="ChEBI" id="CHEBI:184387"/>
    </reaction>
    <physiologicalReaction direction="left-to-right" evidence="8">
        <dbReference type="Rhea" id="RHEA:70576"/>
    </physiologicalReaction>
</comment>
<feature type="transmembrane region" description="Helical" evidence="9">
    <location>
        <begin position="360"/>
        <end position="381"/>
    </location>
</feature>
<feature type="transmembrane region" description="Helical" evidence="9">
    <location>
        <begin position="301"/>
        <end position="323"/>
    </location>
</feature>
<feature type="transmembrane region" description="Helical" evidence="9">
    <location>
        <begin position="484"/>
        <end position="505"/>
    </location>
</feature>
<dbReference type="Proteomes" id="UP001178662">
    <property type="component" value="Chromosome"/>
</dbReference>
<dbReference type="EMBL" id="CP119317">
    <property type="protein sequence ID" value="WEK53091.1"/>
    <property type="molecule type" value="Genomic_DNA"/>
</dbReference>
<evidence type="ECO:0000256" key="8">
    <source>
        <dbReference type="ARBA" id="ARBA00048505"/>
    </source>
</evidence>
<evidence type="ECO:0000256" key="4">
    <source>
        <dbReference type="ARBA" id="ARBA00022989"/>
    </source>
</evidence>
<evidence type="ECO:0000259" key="10">
    <source>
        <dbReference type="SMART" id="SM00849"/>
    </source>
</evidence>
<keyword evidence="5 9" id="KW-0472">Membrane</keyword>
<reference evidence="11" key="1">
    <citation type="submission" date="2023-03" db="EMBL/GenBank/DDBJ databases">
        <title>Andean soil-derived lignocellulolytic bacterial consortium as a source of novel taxa and putative plastic-active enzymes.</title>
        <authorList>
            <person name="Diaz-Garcia L."/>
            <person name="Chuvochina M."/>
            <person name="Feuerriegel G."/>
            <person name="Bunk B."/>
            <person name="Sproer C."/>
            <person name="Streit W.R."/>
            <person name="Rodriguez L.M."/>
            <person name="Overmann J."/>
            <person name="Jimenez D.J."/>
        </authorList>
    </citation>
    <scope>NUCLEOTIDE SEQUENCE</scope>
    <source>
        <strain evidence="11">MAG 2441</strain>
    </source>
</reference>
<keyword evidence="3 9" id="KW-0812">Transmembrane</keyword>
<comment type="catalytic activity">
    <reaction evidence="6">
        <text>3',5'-cyclic CMP + H2O = CMP + H(+)</text>
        <dbReference type="Rhea" id="RHEA:72675"/>
        <dbReference type="ChEBI" id="CHEBI:15377"/>
        <dbReference type="ChEBI" id="CHEBI:15378"/>
        <dbReference type="ChEBI" id="CHEBI:58003"/>
        <dbReference type="ChEBI" id="CHEBI:60377"/>
    </reaction>
    <physiologicalReaction direction="left-to-right" evidence="6">
        <dbReference type="Rhea" id="RHEA:72676"/>
    </physiologicalReaction>
</comment>
<feature type="transmembrane region" description="Helical" evidence="9">
    <location>
        <begin position="259"/>
        <end position="281"/>
    </location>
</feature>
<proteinExistence type="predicted"/>
<feature type="domain" description="Metallo-beta-lactamase" evidence="10">
    <location>
        <begin position="576"/>
        <end position="805"/>
    </location>
</feature>
<organism evidence="11 12">
    <name type="scientific">Candidatus Cohnella colombiensis</name>
    <dbReference type="NCBI Taxonomy" id="3121368"/>
    <lineage>
        <taxon>Bacteria</taxon>
        <taxon>Bacillati</taxon>
        <taxon>Bacillota</taxon>
        <taxon>Bacilli</taxon>
        <taxon>Bacillales</taxon>
        <taxon>Paenibacillaceae</taxon>
        <taxon>Cohnella</taxon>
    </lineage>
</organism>
<keyword evidence="4 9" id="KW-1133">Transmembrane helix</keyword>
<sequence length="860" mass="95795">MNRRPIVAIACSFIVGSALQSLWHGNLIGLVLAGLVLILLGIGICGYAGWKLVFICILVLMIGSGERRWVEQRSTSEIERMKIEQGSTVILQGFVANIVEVDGDLASFRFKVIEIQQLGRGESQSLSETIIIRIKLTMQQEQQVAAAWLRGDQLQITGTIERPGAAGNFDAFDYRAYLRKEGVHWQLSAKGTVSVNRIDGAIPWMIKPLRMIDGWRTHISDLMDRLYSKEDSGYMKGLVAGIRADLDPQQYDAFARLGLTHILAISGLHVGVIVYLLLQLGTLLRLTKERTIDITIMMMPVYMVGTGASPSAVRACLMAMLALWLARRSALRDGLHLLAAAAIIMLVWDPRLVEDISFQLSFIVTTGLLLFAPLVTASLPIPRRTLKLSLSIAITAQLVSFPLTAFYFHSVHLLSLLANLVFVPFISFLILPLGMASVLLGAMWLPLGMILAKVTTWGNRVTFYLVDQMTEITSLRTIWPRSNWLWVIVGFMLMGCVAILLKIRLMRKKEQQWWMEQTGESSVSQNSILPYTIHKIRVIKGMSVGLVILISLWLLWGIRPVLLDATAKVMFLDVGQGDSILIRSGEGHHLLIDAGGTVNFRKQGEEWKERSDPYEVGRKLIVPLLLDRGVRELDAFIITHLDADHMGGAKAIIENIPVRTIFFNGTLKNSSAVIELFELARAKGIPCYAVHAGMDWTIDESMTLRALYPMQEDVVMIQPNGTLPLSNEQNKFSIVMLATIYGRTFLLSGDVEAQGESEVIAGSSQNIISFPIDVLKVGHHGSKTSTTEGWLVKWHPAEAVISVGRNNLYGHPHPTVMERLNDYGVAVYRTDLNGEVQYRITSDGSMERRTKRLVETLYLD</sequence>
<feature type="transmembrane region" description="Helical" evidence="9">
    <location>
        <begin position="330"/>
        <end position="348"/>
    </location>
</feature>
<evidence type="ECO:0000256" key="1">
    <source>
        <dbReference type="ARBA" id="ARBA00004651"/>
    </source>
</evidence>
<dbReference type="InterPro" id="IPR036866">
    <property type="entry name" value="RibonucZ/Hydroxyglut_hydro"/>
</dbReference>
<comment type="function">
    <text evidence="7">Counteracts the endogenous Pycsar antiviral defense system. Phosphodiesterase that enables metal-dependent hydrolysis of host cyclic nucleotide Pycsar defense signals such as cCMP and cUMP.</text>
</comment>
<accession>A0AA95JAK7</accession>
<comment type="subcellular location">
    <subcellularLocation>
        <location evidence="1">Cell membrane</location>
        <topology evidence="1">Multi-pass membrane protein</topology>
    </subcellularLocation>
</comment>
<dbReference type="InterPro" id="IPR052159">
    <property type="entry name" value="Competence_DNA_uptake"/>
</dbReference>
<evidence type="ECO:0000256" key="6">
    <source>
        <dbReference type="ARBA" id="ARBA00034221"/>
    </source>
</evidence>
<evidence type="ECO:0000313" key="12">
    <source>
        <dbReference type="Proteomes" id="UP001178662"/>
    </source>
</evidence>
<feature type="transmembrane region" description="Helical" evidence="9">
    <location>
        <begin position="438"/>
        <end position="458"/>
    </location>
</feature>
<feature type="transmembrane region" description="Helical" evidence="9">
    <location>
        <begin position="388"/>
        <end position="407"/>
    </location>
</feature>
<dbReference type="InterPro" id="IPR004477">
    <property type="entry name" value="ComEC_N"/>
</dbReference>
<dbReference type="InterPro" id="IPR001279">
    <property type="entry name" value="Metallo-B-lactamas"/>
</dbReference>
<dbReference type="NCBIfam" id="TIGR00360">
    <property type="entry name" value="ComEC_N-term"/>
    <property type="match status" value="1"/>
</dbReference>
<dbReference type="GO" id="GO:0005886">
    <property type="term" value="C:plasma membrane"/>
    <property type="evidence" value="ECO:0007669"/>
    <property type="project" value="UniProtKB-SubCell"/>
</dbReference>
<dbReference type="SMART" id="SM00849">
    <property type="entry name" value="Lactamase_B"/>
    <property type="match status" value="1"/>
</dbReference>
<dbReference type="InterPro" id="IPR025405">
    <property type="entry name" value="DUF4131"/>
</dbReference>
<feature type="transmembrane region" description="Helical" evidence="9">
    <location>
        <begin position="30"/>
        <end position="63"/>
    </location>
</feature>
<dbReference type="NCBIfam" id="TIGR00361">
    <property type="entry name" value="ComEC_Rec2"/>
    <property type="match status" value="1"/>
</dbReference>
<name>A0AA95JAK7_9BACL</name>
<evidence type="ECO:0000256" key="2">
    <source>
        <dbReference type="ARBA" id="ARBA00022475"/>
    </source>
</evidence>
<keyword evidence="12" id="KW-1185">Reference proteome</keyword>
<dbReference type="Gene3D" id="3.60.15.10">
    <property type="entry name" value="Ribonuclease Z/Hydroxyacylglutathione hydrolase-like"/>
    <property type="match status" value="1"/>
</dbReference>
<evidence type="ECO:0000313" key="11">
    <source>
        <dbReference type="EMBL" id="WEK53091.1"/>
    </source>
</evidence>
<protein>
    <submittedName>
        <fullName evidence="11">DNA internalization-related competence protein ComEC/Rec2</fullName>
    </submittedName>
</protein>
<dbReference type="GO" id="GO:0030420">
    <property type="term" value="P:establishment of competence for transformation"/>
    <property type="evidence" value="ECO:0007669"/>
    <property type="project" value="InterPro"/>
</dbReference>
<dbReference type="AlphaFoldDB" id="A0AA95JAK7"/>
<dbReference type="SUPFAM" id="SSF56281">
    <property type="entry name" value="Metallo-hydrolase/oxidoreductase"/>
    <property type="match status" value="1"/>
</dbReference>
<gene>
    <name evidence="11" type="ORF">P0Y55_10830</name>
</gene>
<dbReference type="Pfam" id="PF00753">
    <property type="entry name" value="Lactamase_B"/>
    <property type="match status" value="1"/>
</dbReference>
<evidence type="ECO:0000256" key="3">
    <source>
        <dbReference type="ARBA" id="ARBA00022692"/>
    </source>
</evidence>
<evidence type="ECO:0000256" key="9">
    <source>
        <dbReference type="SAM" id="Phobius"/>
    </source>
</evidence>
<dbReference type="PANTHER" id="PTHR30619:SF1">
    <property type="entry name" value="RECOMBINATION PROTEIN 2"/>
    <property type="match status" value="1"/>
</dbReference>
<evidence type="ECO:0000256" key="5">
    <source>
        <dbReference type="ARBA" id="ARBA00023136"/>
    </source>
</evidence>
<feature type="transmembrane region" description="Helical" evidence="9">
    <location>
        <begin position="413"/>
        <end position="431"/>
    </location>
</feature>
<dbReference type="PANTHER" id="PTHR30619">
    <property type="entry name" value="DNA INTERNALIZATION/COMPETENCE PROTEIN COMEC/REC2"/>
    <property type="match status" value="1"/>
</dbReference>
<dbReference type="Pfam" id="PF13567">
    <property type="entry name" value="DUF4131"/>
    <property type="match status" value="1"/>
</dbReference>